<feature type="region of interest" description="Disordered" evidence="1">
    <location>
        <begin position="1"/>
        <end position="31"/>
    </location>
</feature>
<dbReference type="InterPro" id="IPR044926">
    <property type="entry name" value="RGS_subdomain_2"/>
</dbReference>
<organism evidence="4 5">
    <name type="scientific">Durusdinium trenchii</name>
    <dbReference type="NCBI Taxonomy" id="1381693"/>
    <lineage>
        <taxon>Eukaryota</taxon>
        <taxon>Sar</taxon>
        <taxon>Alveolata</taxon>
        <taxon>Dinophyceae</taxon>
        <taxon>Suessiales</taxon>
        <taxon>Symbiodiniaceae</taxon>
        <taxon>Durusdinium</taxon>
    </lineage>
</organism>
<keyword evidence="4" id="KW-0808">Transferase</keyword>
<dbReference type="Pfam" id="PF00615">
    <property type="entry name" value="RGS"/>
    <property type="match status" value="1"/>
</dbReference>
<evidence type="ECO:0000256" key="1">
    <source>
        <dbReference type="SAM" id="MobiDB-lite"/>
    </source>
</evidence>
<dbReference type="PROSITE" id="PS50042">
    <property type="entry name" value="CNMP_BINDING_3"/>
    <property type="match status" value="3"/>
</dbReference>
<evidence type="ECO:0000259" key="2">
    <source>
        <dbReference type="PROSITE" id="PS50042"/>
    </source>
</evidence>
<dbReference type="Gene3D" id="2.60.120.10">
    <property type="entry name" value="Jelly Rolls"/>
    <property type="match status" value="3"/>
</dbReference>
<dbReference type="InterPro" id="IPR014710">
    <property type="entry name" value="RmlC-like_jellyroll"/>
</dbReference>
<dbReference type="InterPro" id="IPR050503">
    <property type="entry name" value="cAMP-dep_PK_reg_su-like"/>
</dbReference>
<dbReference type="SMART" id="SM00100">
    <property type="entry name" value="cNMP"/>
    <property type="match status" value="3"/>
</dbReference>
<keyword evidence="5" id="KW-1185">Reference proteome</keyword>
<name>A0ABP0MCM6_9DINO</name>
<dbReference type="InterPro" id="IPR000595">
    <property type="entry name" value="cNMP-bd_dom"/>
</dbReference>
<sequence>MGCASSAPETSTALAPGKQVGAGAAAAGDRSKRERKVSVAVGSDTDQVQRLVNDFINENEFFGHLSKAQQATVLKTFEVQHFGKKDIVVHKDADPSVFLVVSGTVGLGNGSRNRIVKKGESFGEETLVHKMTHQATGTALEDSVLLRLSLQSHNKLRKHSFLKTFNTHVSETGRAFMISRLEQIQILKDLSSERLLQVSELFKLKLVPKGFPVFVEGDMGDSFYVLAEGELVVTLGGKSGLDLVELKRLKPGDSFGESSLLKKATRTSTVTAIQDTMIFMLQKSEFDDFMSLAPEIYDEIAESIRERSLLNKLSKKFKFGEFLGPNKVHLMSSLAQAVSFTPGEKLFEQGSSKPLKFFVIKSGSVKVYVDGDFVRELKKGDYFGELSILSGLEHSATVLAGDNGTECFTITGDEFQSIFHNEPAVYAELTLKILAHEAELKHVLFHPKGRQAFLAHCEREFAQENVGFFLAADEIERLGEQVVSKEVLRALGYDVEAVVEARFQELTEKVHNVYDRYIDPEAPECVNINSERREKLTDIIRSEEYSYDMFAEAKHAIYHLVERDNFSRFKLSPVFADLLKELGVYERDASRTTVTNKLSKINRTVRRFKQRDTTTKQQTMNRKGGATNFNRIWEQIVD</sequence>
<reference evidence="4 5" key="1">
    <citation type="submission" date="2024-02" db="EMBL/GenBank/DDBJ databases">
        <authorList>
            <person name="Chen Y."/>
            <person name="Shah S."/>
            <person name="Dougan E. K."/>
            <person name="Thang M."/>
            <person name="Chan C."/>
        </authorList>
    </citation>
    <scope>NUCLEOTIDE SEQUENCE [LARGE SCALE GENOMIC DNA]</scope>
</reference>
<dbReference type="PANTHER" id="PTHR11635:SF152">
    <property type="entry name" value="CAMP-DEPENDENT PROTEIN KINASE TYPE I REGULATORY SUBUNIT-RELATED"/>
    <property type="match status" value="1"/>
</dbReference>
<evidence type="ECO:0000313" key="5">
    <source>
        <dbReference type="Proteomes" id="UP001642464"/>
    </source>
</evidence>
<keyword evidence="4" id="KW-0418">Kinase</keyword>
<dbReference type="SUPFAM" id="SSF51206">
    <property type="entry name" value="cAMP-binding domain-like"/>
    <property type="match status" value="3"/>
</dbReference>
<dbReference type="InterPro" id="IPR018490">
    <property type="entry name" value="cNMP-bd_dom_sf"/>
</dbReference>
<protein>
    <submittedName>
        <fullName evidence="4">cGMP-dependent protein kinase egl-4 (Egg-laying defective protein 4)</fullName>
    </submittedName>
</protein>
<evidence type="ECO:0000259" key="3">
    <source>
        <dbReference type="PROSITE" id="PS50132"/>
    </source>
</evidence>
<dbReference type="PROSITE" id="PS50132">
    <property type="entry name" value="RGS"/>
    <property type="match status" value="1"/>
</dbReference>
<gene>
    <name evidence="4" type="ORF">SCF082_LOCUS27300</name>
</gene>
<dbReference type="Proteomes" id="UP001642464">
    <property type="component" value="Unassembled WGS sequence"/>
</dbReference>
<proteinExistence type="predicted"/>
<dbReference type="GO" id="GO:0016301">
    <property type="term" value="F:kinase activity"/>
    <property type="evidence" value="ECO:0007669"/>
    <property type="project" value="UniProtKB-KW"/>
</dbReference>
<accession>A0ABP0MCM6</accession>
<evidence type="ECO:0000313" key="4">
    <source>
        <dbReference type="EMBL" id="CAK9049244.1"/>
    </source>
</evidence>
<dbReference type="CDD" id="cd07440">
    <property type="entry name" value="RGS"/>
    <property type="match status" value="1"/>
</dbReference>
<feature type="domain" description="Cyclic nucleotide-binding" evidence="2">
    <location>
        <begin position="61"/>
        <end position="156"/>
    </location>
</feature>
<dbReference type="CDD" id="cd00038">
    <property type="entry name" value="CAP_ED"/>
    <property type="match status" value="3"/>
</dbReference>
<dbReference type="SMART" id="SM00315">
    <property type="entry name" value="RGS"/>
    <property type="match status" value="1"/>
</dbReference>
<feature type="domain" description="RGS" evidence="3">
    <location>
        <begin position="439"/>
        <end position="579"/>
    </location>
</feature>
<dbReference type="Gene3D" id="1.10.167.10">
    <property type="entry name" value="Regulator of G-protein Signalling 4, domain 2"/>
    <property type="match status" value="1"/>
</dbReference>
<dbReference type="InterPro" id="IPR016137">
    <property type="entry name" value="RGS"/>
</dbReference>
<comment type="caution">
    <text evidence="4">The sequence shown here is derived from an EMBL/GenBank/DDBJ whole genome shotgun (WGS) entry which is preliminary data.</text>
</comment>
<dbReference type="PANTHER" id="PTHR11635">
    <property type="entry name" value="CAMP-DEPENDENT PROTEIN KINASE REGULATORY CHAIN"/>
    <property type="match status" value="1"/>
</dbReference>
<dbReference type="InterPro" id="IPR036305">
    <property type="entry name" value="RGS_sf"/>
</dbReference>
<dbReference type="SUPFAM" id="SSF48097">
    <property type="entry name" value="Regulator of G-protein signaling, RGS"/>
    <property type="match status" value="1"/>
</dbReference>
<feature type="domain" description="Cyclic nucleotide-binding" evidence="2">
    <location>
        <begin position="186"/>
        <end position="307"/>
    </location>
</feature>
<feature type="domain" description="Cyclic nucleotide-binding" evidence="2">
    <location>
        <begin position="357"/>
        <end position="419"/>
    </location>
</feature>
<dbReference type="Pfam" id="PF00027">
    <property type="entry name" value="cNMP_binding"/>
    <property type="match status" value="3"/>
</dbReference>
<dbReference type="EMBL" id="CAXAMM010021105">
    <property type="protein sequence ID" value="CAK9049244.1"/>
    <property type="molecule type" value="Genomic_DNA"/>
</dbReference>